<evidence type="ECO:0000313" key="3">
    <source>
        <dbReference type="Proteomes" id="UP000249354"/>
    </source>
</evidence>
<gene>
    <name evidence="2" type="ORF">DCF25_07705</name>
</gene>
<feature type="domain" description="N-acetyltransferase" evidence="1">
    <location>
        <begin position="38"/>
        <end position="190"/>
    </location>
</feature>
<dbReference type="Gene3D" id="3.40.630.30">
    <property type="match status" value="1"/>
</dbReference>
<name>A0A2W4W649_9CYAN</name>
<accession>A0A2W4W649</accession>
<comment type="caution">
    <text evidence="2">The sequence shown here is derived from an EMBL/GenBank/DDBJ whole genome shotgun (WGS) entry which is preliminary data.</text>
</comment>
<dbReference type="GO" id="GO:0005737">
    <property type="term" value="C:cytoplasm"/>
    <property type="evidence" value="ECO:0007669"/>
    <property type="project" value="TreeGrafter"/>
</dbReference>
<sequence>MFSGQIDFEPLAQTKQTARTGALGFTGQIGDRTYLRPLAIADAEELCALVEANRAYLREWLPWLDSSRTVADSRGFIQSSSDRAQANNGFTLAILVNDKIAGIVGLNYINWDNRLSGIGYWLAQTHQRKGIMTRSCHAVLDHGFNILELNRIDIRCAPQNVQSQAVAKRLGLLYEGTLRDAERLYDCFVDHQVYSMLRREWSKQ</sequence>
<evidence type="ECO:0000259" key="1">
    <source>
        <dbReference type="PROSITE" id="PS51186"/>
    </source>
</evidence>
<reference evidence="2 3" key="2">
    <citation type="submission" date="2018-06" db="EMBL/GenBank/DDBJ databases">
        <title>Metagenomic assembly of (sub)arctic Cyanobacteria and their associated microbiome from non-axenic cultures.</title>
        <authorList>
            <person name="Baurain D."/>
        </authorList>
    </citation>
    <scope>NUCLEOTIDE SEQUENCE [LARGE SCALE GENOMIC DNA]</scope>
    <source>
        <strain evidence="2">ULC129bin1</strain>
    </source>
</reference>
<dbReference type="InterPro" id="IPR000182">
    <property type="entry name" value="GNAT_dom"/>
</dbReference>
<dbReference type="GO" id="GO:1990189">
    <property type="term" value="F:protein N-terminal-serine acetyltransferase activity"/>
    <property type="evidence" value="ECO:0007669"/>
    <property type="project" value="TreeGrafter"/>
</dbReference>
<dbReference type="PROSITE" id="PS51186">
    <property type="entry name" value="GNAT"/>
    <property type="match status" value="1"/>
</dbReference>
<dbReference type="Proteomes" id="UP000249354">
    <property type="component" value="Unassembled WGS sequence"/>
</dbReference>
<dbReference type="InterPro" id="IPR016181">
    <property type="entry name" value="Acyl_CoA_acyltransferase"/>
</dbReference>
<organism evidence="2 3">
    <name type="scientific">Leptolyngbya foveolarum</name>
    <dbReference type="NCBI Taxonomy" id="47253"/>
    <lineage>
        <taxon>Bacteria</taxon>
        <taxon>Bacillati</taxon>
        <taxon>Cyanobacteriota</taxon>
        <taxon>Cyanophyceae</taxon>
        <taxon>Leptolyngbyales</taxon>
        <taxon>Leptolyngbyaceae</taxon>
        <taxon>Leptolyngbya group</taxon>
        <taxon>Leptolyngbya</taxon>
    </lineage>
</organism>
<dbReference type="SUPFAM" id="SSF55729">
    <property type="entry name" value="Acyl-CoA N-acyltransferases (Nat)"/>
    <property type="match status" value="1"/>
</dbReference>
<protein>
    <submittedName>
        <fullName evidence="2">RimJ/RimL family protein N-acetyltransferase</fullName>
    </submittedName>
</protein>
<proteinExistence type="predicted"/>
<dbReference type="EMBL" id="QBMC01000037">
    <property type="protein sequence ID" value="PZO19881.1"/>
    <property type="molecule type" value="Genomic_DNA"/>
</dbReference>
<dbReference type="PANTHER" id="PTHR43441">
    <property type="entry name" value="RIBOSOMAL-PROTEIN-SERINE ACETYLTRANSFERASE"/>
    <property type="match status" value="1"/>
</dbReference>
<dbReference type="PANTHER" id="PTHR43441:SF12">
    <property type="entry name" value="RIBOSOMAL N-ACETYLTRANSFERASE YDAF-RELATED"/>
    <property type="match status" value="1"/>
</dbReference>
<keyword evidence="2" id="KW-0808">Transferase</keyword>
<dbReference type="GO" id="GO:0008999">
    <property type="term" value="F:protein-N-terminal-alanine acetyltransferase activity"/>
    <property type="evidence" value="ECO:0007669"/>
    <property type="project" value="TreeGrafter"/>
</dbReference>
<evidence type="ECO:0000313" key="2">
    <source>
        <dbReference type="EMBL" id="PZO19881.1"/>
    </source>
</evidence>
<dbReference type="AlphaFoldDB" id="A0A2W4W649"/>
<dbReference type="InterPro" id="IPR051908">
    <property type="entry name" value="Ribosomal_N-acetyltransferase"/>
</dbReference>
<reference evidence="3" key="1">
    <citation type="submission" date="2018-04" db="EMBL/GenBank/DDBJ databases">
        <authorList>
            <person name="Cornet L."/>
        </authorList>
    </citation>
    <scope>NUCLEOTIDE SEQUENCE [LARGE SCALE GENOMIC DNA]</scope>
</reference>
<dbReference type="Pfam" id="PF13302">
    <property type="entry name" value="Acetyltransf_3"/>
    <property type="match status" value="1"/>
</dbReference>